<dbReference type="Pfam" id="PF00440">
    <property type="entry name" value="TetR_N"/>
    <property type="match status" value="1"/>
</dbReference>
<reference evidence="4 5" key="1">
    <citation type="submission" date="2018-09" db="EMBL/GenBank/DDBJ databases">
        <title>YIM PH21274 draft genome.</title>
        <authorList>
            <person name="Miao C."/>
        </authorList>
    </citation>
    <scope>NUCLEOTIDE SEQUENCE [LARGE SCALE GENOMIC DNA]</scope>
    <source>
        <strain evidence="4 5">YIM PH 21724</strain>
    </source>
</reference>
<evidence type="ECO:0000259" key="3">
    <source>
        <dbReference type="PROSITE" id="PS50977"/>
    </source>
</evidence>
<evidence type="ECO:0000313" key="5">
    <source>
        <dbReference type="Proteomes" id="UP000266677"/>
    </source>
</evidence>
<keyword evidence="1 2" id="KW-0238">DNA-binding</keyword>
<dbReference type="AlphaFoldDB" id="A0A3A4JRB8"/>
<dbReference type="RefSeq" id="WP_120044998.1">
    <property type="nucleotide sequence ID" value="NZ_QZFU01000055.1"/>
</dbReference>
<dbReference type="InterPro" id="IPR009057">
    <property type="entry name" value="Homeodomain-like_sf"/>
</dbReference>
<dbReference type="SUPFAM" id="SSF46689">
    <property type="entry name" value="Homeodomain-like"/>
    <property type="match status" value="1"/>
</dbReference>
<dbReference type="PROSITE" id="PS50977">
    <property type="entry name" value="HTH_TETR_2"/>
    <property type="match status" value="1"/>
</dbReference>
<evidence type="ECO:0000313" key="4">
    <source>
        <dbReference type="EMBL" id="RJO68191.1"/>
    </source>
</evidence>
<evidence type="ECO:0000256" key="2">
    <source>
        <dbReference type="PROSITE-ProRule" id="PRU00335"/>
    </source>
</evidence>
<proteinExistence type="predicted"/>
<dbReference type="PANTHER" id="PTHR30055:SF226">
    <property type="entry name" value="HTH-TYPE TRANSCRIPTIONAL REGULATOR PKSA"/>
    <property type="match status" value="1"/>
</dbReference>
<evidence type="ECO:0000256" key="1">
    <source>
        <dbReference type="ARBA" id="ARBA00023125"/>
    </source>
</evidence>
<accession>A0A3A4JRB8</accession>
<name>A0A3A4JRB8_9NOCA</name>
<dbReference type="InterPro" id="IPR001647">
    <property type="entry name" value="HTH_TetR"/>
</dbReference>
<dbReference type="InterPro" id="IPR036271">
    <property type="entry name" value="Tet_transcr_reg_TetR-rel_C_sf"/>
</dbReference>
<dbReference type="GO" id="GO:0003700">
    <property type="term" value="F:DNA-binding transcription factor activity"/>
    <property type="evidence" value="ECO:0007669"/>
    <property type="project" value="TreeGrafter"/>
</dbReference>
<comment type="caution">
    <text evidence="4">The sequence shown here is derived from an EMBL/GenBank/DDBJ whole genome shotgun (WGS) entry which is preliminary data.</text>
</comment>
<dbReference type="SUPFAM" id="SSF48498">
    <property type="entry name" value="Tetracyclin repressor-like, C-terminal domain"/>
    <property type="match status" value="1"/>
</dbReference>
<dbReference type="EMBL" id="QZFU01000055">
    <property type="protein sequence ID" value="RJO68191.1"/>
    <property type="molecule type" value="Genomic_DNA"/>
</dbReference>
<dbReference type="Gene3D" id="1.10.357.10">
    <property type="entry name" value="Tetracycline Repressor, domain 2"/>
    <property type="match status" value="1"/>
</dbReference>
<gene>
    <name evidence="4" type="ORF">D5S18_32645</name>
</gene>
<dbReference type="InterPro" id="IPR050109">
    <property type="entry name" value="HTH-type_TetR-like_transc_reg"/>
</dbReference>
<feature type="DNA-binding region" description="H-T-H motif" evidence="2">
    <location>
        <begin position="40"/>
        <end position="59"/>
    </location>
</feature>
<dbReference type="Proteomes" id="UP000266677">
    <property type="component" value="Unassembled WGS sequence"/>
</dbReference>
<sequence>MRSENETAGRQRSFIELARRRQIIASAVEVMAEVGYANASLARIAEHAGTSKGVISYHFAGKDELMTELVIQLFVAAGEYMVPLIEAAPDAPSRLRTYIDANLAYVDANRTYINALVAVVANLRKPDGGLVFDGANEERDLIEPLAGLLHEGQKSGDFGEFDARQMARSIRDAIDGAGGRAARDPDFDMVGYADHLCRIFDLATRGVREESTL</sequence>
<dbReference type="GO" id="GO:0000976">
    <property type="term" value="F:transcription cis-regulatory region binding"/>
    <property type="evidence" value="ECO:0007669"/>
    <property type="project" value="TreeGrafter"/>
</dbReference>
<dbReference type="OrthoDB" id="9806334at2"/>
<organism evidence="4 5">
    <name type="scientific">Nocardia panacis</name>
    <dbReference type="NCBI Taxonomy" id="2340916"/>
    <lineage>
        <taxon>Bacteria</taxon>
        <taxon>Bacillati</taxon>
        <taxon>Actinomycetota</taxon>
        <taxon>Actinomycetes</taxon>
        <taxon>Mycobacteriales</taxon>
        <taxon>Nocardiaceae</taxon>
        <taxon>Nocardia</taxon>
    </lineage>
</organism>
<protein>
    <submittedName>
        <fullName evidence="4">TetR/AcrR family transcriptional regulator</fullName>
    </submittedName>
</protein>
<dbReference type="PANTHER" id="PTHR30055">
    <property type="entry name" value="HTH-TYPE TRANSCRIPTIONAL REGULATOR RUTR"/>
    <property type="match status" value="1"/>
</dbReference>
<dbReference type="PRINTS" id="PR00455">
    <property type="entry name" value="HTHTETR"/>
</dbReference>
<feature type="domain" description="HTH tetR-type" evidence="3">
    <location>
        <begin position="17"/>
        <end position="77"/>
    </location>
</feature>
<keyword evidence="5" id="KW-1185">Reference proteome</keyword>